<dbReference type="Proteomes" id="UP000738349">
    <property type="component" value="Unassembled WGS sequence"/>
</dbReference>
<keyword evidence="3" id="KW-1185">Reference proteome</keyword>
<dbReference type="PANTHER" id="PTHR33112:SF16">
    <property type="entry name" value="HETEROKARYON INCOMPATIBILITY DOMAIN-CONTAINING PROTEIN"/>
    <property type="match status" value="1"/>
</dbReference>
<dbReference type="OrthoDB" id="47007at2759"/>
<reference evidence="2" key="1">
    <citation type="journal article" date="2021" name="Nat. Commun.">
        <title>Genetic determinants of endophytism in the Arabidopsis root mycobiome.</title>
        <authorList>
            <person name="Mesny F."/>
            <person name="Miyauchi S."/>
            <person name="Thiergart T."/>
            <person name="Pickel B."/>
            <person name="Atanasova L."/>
            <person name="Karlsson M."/>
            <person name="Huettel B."/>
            <person name="Barry K.W."/>
            <person name="Haridas S."/>
            <person name="Chen C."/>
            <person name="Bauer D."/>
            <person name="Andreopoulos W."/>
            <person name="Pangilinan J."/>
            <person name="LaButti K."/>
            <person name="Riley R."/>
            <person name="Lipzen A."/>
            <person name="Clum A."/>
            <person name="Drula E."/>
            <person name="Henrissat B."/>
            <person name="Kohler A."/>
            <person name="Grigoriev I.V."/>
            <person name="Martin F.M."/>
            <person name="Hacquard S."/>
        </authorList>
    </citation>
    <scope>NUCLEOTIDE SEQUENCE</scope>
    <source>
        <strain evidence="2">MPI-CAGE-AT-0147</strain>
    </source>
</reference>
<dbReference type="EMBL" id="JAGMUV010000012">
    <property type="protein sequence ID" value="KAH7137892.1"/>
    <property type="molecule type" value="Genomic_DNA"/>
</dbReference>
<dbReference type="AlphaFoldDB" id="A0A9P9EIU8"/>
<evidence type="ECO:0000313" key="2">
    <source>
        <dbReference type="EMBL" id="KAH7137892.1"/>
    </source>
</evidence>
<sequence length="730" mass="80680">MSACSYCRAAFSVPSTLPILPESWRYFVGLIDTRSPTYYFQLSRDATDSWDTIGLPHHSSLDSLTQSSRDCPLCRLILQKFEGLVAEFREVEPGSVEKYFQIKRGGHGLPVESTFKIVQRFDGGDGFSVLTKSNRDSVLYLIAVIGFSAEREYSSFIPSQKIGPDAAAEVPLELASSWLDDCVTNHQCCQPPSGVLPSRVIDLNLLDDLDMVCLVETDGSQKGRYIALSYCWGTNTSGHIKMTQDTLSDYVSGVAVGSLPKTFQDAIKVTRRLGIRYLWIDSLCICQDDGDDWARESAAMGDLYAKAHLVIAADGADSTTKGIFQRQERYYVPVKLAVLSPHEGADQGSTTIPALACNAPTLPAISHRTLLELLDEPLMSRAWALQERLLAYRILHFASDQIFFECNSHFVSEDGAVVPGRWNSIYQEPEPSFNQIACMSRHSEIHQLWYFILANFTGRNMTLETDQLPAISGLASLIRGKLRAKRASDGGIETIAGIKYVAGLWSDAIVEGLGWQSLGKKKHNHHLPDELPLSGETGYIAPTWSWASYSGQSAHGTARLGWVDVATATDWSVTLKNDQNPFGELTDGWVRLRAPMLKLHLSELPERDEAELPEGFRHNIRLCSPQGDPFGVYSSFDGVLGQAEETRRWALEKEFFALVLSKTQSLNADSDKEGWTYTTLIVDAVASASPTPSGGKRFRRLGKLVIGSKSLHGDEEVIDAPETYSDVVLV</sequence>
<protein>
    <submittedName>
        <fullName evidence="2">Heterokaryon incompatibility protein-domain-containing protein</fullName>
    </submittedName>
</protein>
<comment type="caution">
    <text evidence="2">The sequence shown here is derived from an EMBL/GenBank/DDBJ whole genome shotgun (WGS) entry which is preliminary data.</text>
</comment>
<dbReference type="InterPro" id="IPR010730">
    <property type="entry name" value="HET"/>
</dbReference>
<gene>
    <name evidence="2" type="ORF">EDB81DRAFT_858328</name>
</gene>
<evidence type="ECO:0000259" key="1">
    <source>
        <dbReference type="Pfam" id="PF06985"/>
    </source>
</evidence>
<evidence type="ECO:0000313" key="3">
    <source>
        <dbReference type="Proteomes" id="UP000738349"/>
    </source>
</evidence>
<organism evidence="2 3">
    <name type="scientific">Dactylonectria macrodidyma</name>
    <dbReference type="NCBI Taxonomy" id="307937"/>
    <lineage>
        <taxon>Eukaryota</taxon>
        <taxon>Fungi</taxon>
        <taxon>Dikarya</taxon>
        <taxon>Ascomycota</taxon>
        <taxon>Pezizomycotina</taxon>
        <taxon>Sordariomycetes</taxon>
        <taxon>Hypocreomycetidae</taxon>
        <taxon>Hypocreales</taxon>
        <taxon>Nectriaceae</taxon>
        <taxon>Dactylonectria</taxon>
    </lineage>
</organism>
<dbReference type="PANTHER" id="PTHR33112">
    <property type="entry name" value="DOMAIN PROTEIN, PUTATIVE-RELATED"/>
    <property type="match status" value="1"/>
</dbReference>
<dbReference type="Pfam" id="PF06985">
    <property type="entry name" value="HET"/>
    <property type="match status" value="1"/>
</dbReference>
<name>A0A9P9EIU8_9HYPO</name>
<accession>A0A9P9EIU8</accession>
<proteinExistence type="predicted"/>
<feature type="domain" description="Heterokaryon incompatibility" evidence="1">
    <location>
        <begin position="225"/>
        <end position="387"/>
    </location>
</feature>